<name>A0ACC1A7Z7_9ROSI</name>
<accession>A0ACC1A7Z7</accession>
<organism evidence="1 2">
    <name type="scientific">Pistacia atlantica</name>
    <dbReference type="NCBI Taxonomy" id="434234"/>
    <lineage>
        <taxon>Eukaryota</taxon>
        <taxon>Viridiplantae</taxon>
        <taxon>Streptophyta</taxon>
        <taxon>Embryophyta</taxon>
        <taxon>Tracheophyta</taxon>
        <taxon>Spermatophyta</taxon>
        <taxon>Magnoliopsida</taxon>
        <taxon>eudicotyledons</taxon>
        <taxon>Gunneridae</taxon>
        <taxon>Pentapetalae</taxon>
        <taxon>rosids</taxon>
        <taxon>malvids</taxon>
        <taxon>Sapindales</taxon>
        <taxon>Anacardiaceae</taxon>
        <taxon>Pistacia</taxon>
    </lineage>
</organism>
<keyword evidence="2" id="KW-1185">Reference proteome</keyword>
<sequence>MLVLLVALLGIGTQMDFISPTDSMMLNKHSEVRVEERRIMRRIGISFGMVVATATVAMAFRGFQAGGGPSACLLLEERDREPN</sequence>
<evidence type="ECO:0000313" key="2">
    <source>
        <dbReference type="Proteomes" id="UP001164250"/>
    </source>
</evidence>
<evidence type="ECO:0000313" key="1">
    <source>
        <dbReference type="EMBL" id="KAJ0082417.1"/>
    </source>
</evidence>
<dbReference type="Proteomes" id="UP001164250">
    <property type="component" value="Chromosome 12"/>
</dbReference>
<comment type="caution">
    <text evidence="1">The sequence shown here is derived from an EMBL/GenBank/DDBJ whole genome shotgun (WGS) entry which is preliminary data.</text>
</comment>
<gene>
    <name evidence="1" type="ORF">Patl1_10963</name>
</gene>
<proteinExistence type="predicted"/>
<reference evidence="2" key="1">
    <citation type="journal article" date="2023" name="G3 (Bethesda)">
        <title>Genome assembly and association tests identify interacting loci associated with vigor, precocity, and sex in interspecific pistachio rootstocks.</title>
        <authorList>
            <person name="Palmer W."/>
            <person name="Jacygrad E."/>
            <person name="Sagayaradj S."/>
            <person name="Cavanaugh K."/>
            <person name="Han R."/>
            <person name="Bertier L."/>
            <person name="Beede B."/>
            <person name="Kafkas S."/>
            <person name="Golino D."/>
            <person name="Preece J."/>
            <person name="Michelmore R."/>
        </authorList>
    </citation>
    <scope>NUCLEOTIDE SEQUENCE [LARGE SCALE GENOMIC DNA]</scope>
</reference>
<dbReference type="EMBL" id="CM047908">
    <property type="protein sequence ID" value="KAJ0082417.1"/>
    <property type="molecule type" value="Genomic_DNA"/>
</dbReference>
<protein>
    <submittedName>
        <fullName evidence="1">Uncharacterized protein</fullName>
    </submittedName>
</protein>